<sequence length="717" mass="81320">MLTSTDTLRYFDTMRSIANSYNYSGDVTYMDAHLLEKYNQAVRSRRAEEESRQKWSPDQLPYGLWTAIIEEVISDEGRLRRHQSLLLLTLVSSRWASLLLQSATLWTNIIVESSCEDLEAMVATFLHLSGDCSLTLDYSSVPPLSLQTIIQPYLSRVNVLTIRPATHRSPAQFFVAEPVFPILKYFTFHGPTPGGALATFISHCTPFAKYASLVPEQCDYVSMKGSHGILTGITKILNSQSISQLPKIESLKEVVLLERSYERVDKDAILGGSNNHGSLGWSTLYADISWHWTEYFANRCTQTLKILQLSLEWIQLPDLHKLLSKLYVLNCLHVSFEYTQNIIQPVKNDLIQSIRNNLMAKPTHSNLQELYVQANTLRLSSSDLEYTLRLLLQHSESWRWIEIDVFGISNLNPDIFKALPLLQSLVLKTEHDSELLNPHIFQIESLESVALTGSNGMINYFGGIATIKLTYTLNDNSQTNPEQPAIHILKDRWPKLQHLSLHGKLNSPQRVDLYISTSTLTQLSLSGHSLIASTIHYIAQQPEILPGLQFLRLMDCPEWDILLVMLEKRLVAQANGVLPLETIHFRRPLSPLLKRTLAMRLAGYLTNRPSNHKLSTQGNLEGILDPTVTGCLDCHLWHHFCDWPIAVPYDQGNSQSAVDDLAPYPNTGDEVLYSWEIRYHQVARILMPTGMNAGGHHRFSSCQRFDVPSEVSRYSLD</sequence>
<evidence type="ECO:0000313" key="2">
    <source>
        <dbReference type="Proteomes" id="UP000007148"/>
    </source>
</evidence>
<organism evidence="1 2">
    <name type="scientific">Serendipita indica (strain DSM 11827)</name>
    <name type="common">Root endophyte fungus</name>
    <name type="synonym">Piriformospora indica</name>
    <dbReference type="NCBI Taxonomy" id="1109443"/>
    <lineage>
        <taxon>Eukaryota</taxon>
        <taxon>Fungi</taxon>
        <taxon>Dikarya</taxon>
        <taxon>Basidiomycota</taxon>
        <taxon>Agaricomycotina</taxon>
        <taxon>Agaricomycetes</taxon>
        <taxon>Sebacinales</taxon>
        <taxon>Serendipitaceae</taxon>
        <taxon>Serendipita</taxon>
    </lineage>
</organism>
<keyword evidence="2" id="KW-1185">Reference proteome</keyword>
<proteinExistence type="predicted"/>
<comment type="caution">
    <text evidence="1">The sequence shown here is derived from an EMBL/GenBank/DDBJ whole genome shotgun (WGS) entry which is preliminary data.</text>
</comment>
<gene>
    <name evidence="1" type="ORF">PIIN_03528</name>
</gene>
<protein>
    <submittedName>
        <fullName evidence="1">Uncharacterized protein</fullName>
    </submittedName>
</protein>
<dbReference type="AlphaFoldDB" id="G4TE35"/>
<dbReference type="SUPFAM" id="SSF52047">
    <property type="entry name" value="RNI-like"/>
    <property type="match status" value="1"/>
</dbReference>
<accession>G4TE35</accession>
<dbReference type="HOGENOM" id="CLU_015287_1_0_1"/>
<reference evidence="1 2" key="1">
    <citation type="journal article" date="2011" name="PLoS Pathog.">
        <title>Endophytic Life Strategies Decoded by Genome and Transcriptome Analyses of the Mutualistic Root Symbiont Piriformospora indica.</title>
        <authorList>
            <person name="Zuccaro A."/>
            <person name="Lahrmann U."/>
            <person name="Guldener U."/>
            <person name="Langen G."/>
            <person name="Pfiffi S."/>
            <person name="Biedenkopf D."/>
            <person name="Wong P."/>
            <person name="Samans B."/>
            <person name="Grimm C."/>
            <person name="Basiewicz M."/>
            <person name="Murat C."/>
            <person name="Martin F."/>
            <person name="Kogel K.H."/>
        </authorList>
    </citation>
    <scope>NUCLEOTIDE SEQUENCE [LARGE SCALE GENOMIC DNA]</scope>
    <source>
        <strain evidence="1 2">DSM 11827</strain>
    </source>
</reference>
<dbReference type="EMBL" id="CAFZ01000058">
    <property type="protein sequence ID" value="CCA69589.1"/>
    <property type="molecule type" value="Genomic_DNA"/>
</dbReference>
<dbReference type="Proteomes" id="UP000007148">
    <property type="component" value="Unassembled WGS sequence"/>
</dbReference>
<dbReference type="OrthoDB" id="3155440at2759"/>
<evidence type="ECO:0000313" key="1">
    <source>
        <dbReference type="EMBL" id="CCA69589.1"/>
    </source>
</evidence>
<dbReference type="InParanoid" id="G4TE35"/>
<name>G4TE35_SERID</name>